<dbReference type="SUPFAM" id="SSF55729">
    <property type="entry name" value="Acyl-CoA N-acyltransferases (Nat)"/>
    <property type="match status" value="1"/>
</dbReference>
<name>A0A930DYT7_9FIRM</name>
<dbReference type="InterPro" id="IPR000182">
    <property type="entry name" value="GNAT_dom"/>
</dbReference>
<gene>
    <name evidence="2" type="ORF">HXM94_02785</name>
</gene>
<dbReference type="CDD" id="cd04301">
    <property type="entry name" value="NAT_SF"/>
    <property type="match status" value="1"/>
</dbReference>
<dbReference type="Pfam" id="PF00583">
    <property type="entry name" value="Acetyltransf_1"/>
    <property type="match status" value="1"/>
</dbReference>
<accession>A0A930DYT7</accession>
<evidence type="ECO:0000259" key="1">
    <source>
        <dbReference type="PROSITE" id="PS51186"/>
    </source>
</evidence>
<dbReference type="Proteomes" id="UP000758611">
    <property type="component" value="Unassembled WGS sequence"/>
</dbReference>
<dbReference type="InterPro" id="IPR016181">
    <property type="entry name" value="Acyl_CoA_acyltransferase"/>
</dbReference>
<dbReference type="GO" id="GO:0016747">
    <property type="term" value="F:acyltransferase activity, transferring groups other than amino-acyl groups"/>
    <property type="evidence" value="ECO:0007669"/>
    <property type="project" value="InterPro"/>
</dbReference>
<dbReference type="AlphaFoldDB" id="A0A930DYT7"/>
<dbReference type="Gene3D" id="3.40.630.30">
    <property type="match status" value="1"/>
</dbReference>
<organism evidence="2 3">
    <name type="scientific">Parvimonas micra</name>
    <dbReference type="NCBI Taxonomy" id="33033"/>
    <lineage>
        <taxon>Bacteria</taxon>
        <taxon>Bacillati</taxon>
        <taxon>Bacillota</taxon>
        <taxon>Tissierellia</taxon>
        <taxon>Tissierellales</taxon>
        <taxon>Peptoniphilaceae</taxon>
        <taxon>Parvimonas</taxon>
    </lineage>
</organism>
<feature type="domain" description="N-acetyltransferase" evidence="1">
    <location>
        <begin position="4"/>
        <end position="142"/>
    </location>
</feature>
<reference evidence="2" key="1">
    <citation type="submission" date="2020-04" db="EMBL/GenBank/DDBJ databases">
        <title>Deep metagenomics examines the oral microbiome during advanced dental caries in children, revealing novel taxa and co-occurrences with host molecules.</title>
        <authorList>
            <person name="Baker J.L."/>
            <person name="Morton J.T."/>
            <person name="Dinis M."/>
            <person name="Alvarez R."/>
            <person name="Tran N.C."/>
            <person name="Knight R."/>
            <person name="Edlund A."/>
        </authorList>
    </citation>
    <scope>NUCLEOTIDE SEQUENCE</scope>
    <source>
        <strain evidence="2">JCVI_23_bin.11</strain>
    </source>
</reference>
<comment type="caution">
    <text evidence="2">The sequence shown here is derived from an EMBL/GenBank/DDBJ whole genome shotgun (WGS) entry which is preliminary data.</text>
</comment>
<proteinExistence type="predicted"/>
<evidence type="ECO:0000313" key="2">
    <source>
        <dbReference type="EMBL" id="MBF1306704.1"/>
    </source>
</evidence>
<dbReference type="RefSeq" id="WP_269753623.1">
    <property type="nucleotide sequence ID" value="NZ_CP101409.1"/>
</dbReference>
<dbReference type="PROSITE" id="PS51186">
    <property type="entry name" value="GNAT"/>
    <property type="match status" value="1"/>
</dbReference>
<dbReference type="EMBL" id="JABZRE010000006">
    <property type="protein sequence ID" value="MBF1306704.1"/>
    <property type="molecule type" value="Genomic_DNA"/>
</dbReference>
<evidence type="ECO:0000313" key="3">
    <source>
        <dbReference type="Proteomes" id="UP000758611"/>
    </source>
</evidence>
<protein>
    <submittedName>
        <fullName evidence="2">GNAT family N-acetyltransferase</fullName>
    </submittedName>
</protein>
<sequence>MDNMKFIKITNDKFDELKILQTKYKSEIGEEEPTYENFLNLKRAISDENIHFFGCMCNGNLVACCSISMIFSTFNYEKGGILEDFFIIKEYRHKGIAKQLIKFAYKESKISSLIVGSADCDVDMYKSLGFKILIGNMLAYEH</sequence>